<keyword evidence="2" id="KW-1185">Reference proteome</keyword>
<organism evidence="1 2">
    <name type="scientific">Trichothecium roseum</name>
    <dbReference type="NCBI Taxonomy" id="47278"/>
    <lineage>
        <taxon>Eukaryota</taxon>
        <taxon>Fungi</taxon>
        <taxon>Dikarya</taxon>
        <taxon>Ascomycota</taxon>
        <taxon>Pezizomycotina</taxon>
        <taxon>Sordariomycetes</taxon>
        <taxon>Hypocreomycetidae</taxon>
        <taxon>Hypocreales</taxon>
        <taxon>Hypocreales incertae sedis</taxon>
        <taxon>Trichothecium</taxon>
    </lineage>
</organism>
<dbReference type="EMBL" id="CM047947">
    <property type="protein sequence ID" value="KAI9897162.1"/>
    <property type="molecule type" value="Genomic_DNA"/>
</dbReference>
<accession>A0ACC0UUI3</accession>
<proteinExistence type="predicted"/>
<sequence>MSKQSAVSAKGDNTLHARINECLEREPYKKSAFMTLATVQRKVVRPAALSEVDDYEIRMGKIRSYLDEYREQGLKDALTYYGVAALFVIPLDVFMAADASDLYSVCLYMPRIVKHYLKPFQAKDESPHAPFPGDVLGDDAAAGIPPVPKAKGQQAQAGSSVSKGKGKGKAPARPAPLPRATRGASASQTASKPKGGGVVPGPSIPKSKRQTWFEPSSSSSASKAGPSDPPTDQARSSRRPGLRSIAPKDYKGTQGSGEYDEKDGDYAQKCAGRSVAQKKVATDRDGNVCILTRSCIVEVCHILPFAWTKTENKTAVTNVYLGISLALEPYLGRQQHLELVKLASQVGGLNWAWNMITLKSSLHSCWGRAYMGLKYEGQTPNTSLPNHIDVEMAFYRLGRNKVKPSAVVDLDPSSPRWIDGLEGIDAFGCIRDFDCVSMDQLRDGLRVTVTLPEDDVNKFVAMINLQWACVRVARLCGGGEAPDDLPSFRDMDDFIFPVGIQDEAVPTTLPTRPTQKTAPTKKKTTTAKPSQGDPSQGPQPKLGHSSGSGGRGETTPRGNTVRAPGGSMRRRPLWSGRGEPSQRGDDDKILVKTGSHPGTPLLPPSAPPALDPAPFADVTNKPPPRSPRPSPSPESKGKGKGRLELNVEATETPTPSATPPGTDIKSKTMLKTESATKTAAAAEDTFSSLPLRFKTAADDYDQKEN</sequence>
<dbReference type="Proteomes" id="UP001163324">
    <property type="component" value="Chromosome 8"/>
</dbReference>
<comment type="caution">
    <text evidence="1">The sequence shown here is derived from an EMBL/GenBank/DDBJ whole genome shotgun (WGS) entry which is preliminary data.</text>
</comment>
<name>A0ACC0UUI3_9HYPO</name>
<protein>
    <submittedName>
        <fullName evidence="1">Uncharacterized protein</fullName>
    </submittedName>
</protein>
<reference evidence="1" key="1">
    <citation type="submission" date="2022-10" db="EMBL/GenBank/DDBJ databases">
        <title>Complete Genome of Trichothecium roseum strain YXFP-22015, a Plant Pathogen Isolated from Citrus.</title>
        <authorList>
            <person name="Wang Y."/>
            <person name="Zhu L."/>
        </authorList>
    </citation>
    <scope>NUCLEOTIDE SEQUENCE</scope>
    <source>
        <strain evidence="1">YXFP-22015</strain>
    </source>
</reference>
<gene>
    <name evidence="1" type="ORF">N3K66_008184</name>
</gene>
<evidence type="ECO:0000313" key="1">
    <source>
        <dbReference type="EMBL" id="KAI9897162.1"/>
    </source>
</evidence>
<evidence type="ECO:0000313" key="2">
    <source>
        <dbReference type="Proteomes" id="UP001163324"/>
    </source>
</evidence>